<keyword evidence="3" id="KW-1185">Reference proteome</keyword>
<dbReference type="RefSeq" id="WP_165238262.1">
    <property type="nucleotide sequence ID" value="NZ_CP049257.1"/>
</dbReference>
<accession>A0A6G6WK01</accession>
<name>A0A6G6WK01_9ACTN</name>
<feature type="signal peptide" evidence="1">
    <location>
        <begin position="1"/>
        <end position="31"/>
    </location>
</feature>
<dbReference type="KEGG" id="nano:G5V58_24945"/>
<dbReference type="EMBL" id="CP049257">
    <property type="protein sequence ID" value="QIG45559.1"/>
    <property type="molecule type" value="Genomic_DNA"/>
</dbReference>
<keyword evidence="1" id="KW-0732">Signal</keyword>
<dbReference type="AlphaFoldDB" id="A0A6G6WK01"/>
<proteinExistence type="predicted"/>
<protein>
    <submittedName>
        <fullName evidence="2">Uncharacterized protein</fullName>
    </submittedName>
</protein>
<gene>
    <name evidence="2" type="ORF">G5V58_24945</name>
</gene>
<evidence type="ECO:0000256" key="1">
    <source>
        <dbReference type="SAM" id="SignalP"/>
    </source>
</evidence>
<dbReference type="Proteomes" id="UP000502996">
    <property type="component" value="Chromosome"/>
</dbReference>
<evidence type="ECO:0000313" key="2">
    <source>
        <dbReference type="EMBL" id="QIG45559.1"/>
    </source>
</evidence>
<reference evidence="2 3" key="1">
    <citation type="submission" date="2020-02" db="EMBL/GenBank/DDBJ databases">
        <title>Full genome sequence of Nocardioides sp. R-3366.</title>
        <authorList>
            <person name="Im W.-T."/>
        </authorList>
    </citation>
    <scope>NUCLEOTIDE SEQUENCE [LARGE SCALE GENOMIC DNA]</scope>
    <source>
        <strain evidence="2 3">R-3366</strain>
    </source>
</reference>
<evidence type="ECO:0000313" key="3">
    <source>
        <dbReference type="Proteomes" id="UP000502996"/>
    </source>
</evidence>
<organism evidence="2 3">
    <name type="scientific">Nocardioides anomalus</name>
    <dbReference type="NCBI Taxonomy" id="2712223"/>
    <lineage>
        <taxon>Bacteria</taxon>
        <taxon>Bacillati</taxon>
        <taxon>Actinomycetota</taxon>
        <taxon>Actinomycetes</taxon>
        <taxon>Propionibacteriales</taxon>
        <taxon>Nocardioidaceae</taxon>
        <taxon>Nocardioides</taxon>
    </lineage>
</organism>
<sequence>MKLSSLVRGKVGVVVAAAAIAAVAGAGTSVAANQITSAQIKNGTIQTQDLTKNNFARFTSTENVVTAQTPASTVPAYAGARVVDVNAANTPLATIVLDKGTWKIDGIGQFWHIGPATVNDPDYGVLNVPSLQGGTGTVWTADVPNGGQNAAQTSFSGTIKVTANDTPITITGSFTGGNTGQAGVYVEATQYEYVKLYSGGR</sequence>
<feature type="chain" id="PRO_5026056258" evidence="1">
    <location>
        <begin position="32"/>
        <end position="201"/>
    </location>
</feature>